<evidence type="ECO:0000313" key="3">
    <source>
        <dbReference type="Proteomes" id="UP000661607"/>
    </source>
</evidence>
<proteinExistence type="predicted"/>
<dbReference type="InterPro" id="IPR011010">
    <property type="entry name" value="DNA_brk_join_enz"/>
</dbReference>
<protein>
    <submittedName>
        <fullName evidence="2">Integrase</fullName>
    </submittedName>
</protein>
<comment type="caution">
    <text evidence="2">The sequence shown here is derived from an EMBL/GenBank/DDBJ whole genome shotgun (WGS) entry which is preliminary data.</text>
</comment>
<evidence type="ECO:0000256" key="1">
    <source>
        <dbReference type="ARBA" id="ARBA00023172"/>
    </source>
</evidence>
<dbReference type="Gene3D" id="1.10.443.10">
    <property type="entry name" value="Intergrase catalytic core"/>
    <property type="match status" value="1"/>
</dbReference>
<keyword evidence="3" id="KW-1185">Reference proteome</keyword>
<accession>A0ABR9KE90</accession>
<organism evidence="2 3">
    <name type="scientific">Nonomuraea africana</name>
    <dbReference type="NCBI Taxonomy" id="46171"/>
    <lineage>
        <taxon>Bacteria</taxon>
        <taxon>Bacillati</taxon>
        <taxon>Actinomycetota</taxon>
        <taxon>Actinomycetes</taxon>
        <taxon>Streptosporangiales</taxon>
        <taxon>Streptosporangiaceae</taxon>
        <taxon>Nonomuraea</taxon>
    </lineage>
</organism>
<dbReference type="SUPFAM" id="SSF56349">
    <property type="entry name" value="DNA breaking-rejoining enzymes"/>
    <property type="match status" value="1"/>
</dbReference>
<reference evidence="2 3" key="1">
    <citation type="submission" date="2020-10" db="EMBL/GenBank/DDBJ databases">
        <title>Sequencing the genomes of 1000 actinobacteria strains.</title>
        <authorList>
            <person name="Klenk H.-P."/>
        </authorList>
    </citation>
    <scope>NUCLEOTIDE SEQUENCE [LARGE SCALE GENOMIC DNA]</scope>
    <source>
        <strain evidence="2 3">DSM 43748</strain>
    </source>
</reference>
<dbReference type="Proteomes" id="UP000661607">
    <property type="component" value="Unassembled WGS sequence"/>
</dbReference>
<dbReference type="RefSeq" id="WP_225958635.1">
    <property type="nucleotide sequence ID" value="NZ_BAAASY010000038.1"/>
</dbReference>
<dbReference type="EMBL" id="JADBEF010000001">
    <property type="protein sequence ID" value="MBE1560309.1"/>
    <property type="molecule type" value="Genomic_DNA"/>
</dbReference>
<name>A0ABR9KE90_9ACTN</name>
<sequence>MCKATGKARLYYRRAAELFEFHARALANPGVTDPASLELRGGWTLHQLRHSALTHEAEDGTNDPTLLVRSRHASMRSLERYSRPGVDAVAHHVARRDPKAPRKT</sequence>
<gene>
    <name evidence="2" type="ORF">H4W81_003088</name>
</gene>
<dbReference type="InterPro" id="IPR013762">
    <property type="entry name" value="Integrase-like_cat_sf"/>
</dbReference>
<evidence type="ECO:0000313" key="2">
    <source>
        <dbReference type="EMBL" id="MBE1560309.1"/>
    </source>
</evidence>
<keyword evidence="1" id="KW-0233">DNA recombination</keyword>